<accession>A0A852U0U3</accession>
<dbReference type="EMBL" id="JACCCC010000001">
    <property type="protein sequence ID" value="NYE49177.1"/>
    <property type="molecule type" value="Genomic_DNA"/>
</dbReference>
<name>A0A852U0U3_9ACTN</name>
<keyword evidence="1" id="KW-0723">Serine/threonine-protein kinase</keyword>
<keyword evidence="1" id="KW-0808">Transferase</keyword>
<dbReference type="Gene3D" id="3.30.565.10">
    <property type="entry name" value="Histidine kinase-like ATPase, C-terminal domain"/>
    <property type="match status" value="1"/>
</dbReference>
<organism evidence="3 4">
    <name type="scientific">Spinactinospora alkalitolerans</name>
    <dbReference type="NCBI Taxonomy" id="687207"/>
    <lineage>
        <taxon>Bacteria</taxon>
        <taxon>Bacillati</taxon>
        <taxon>Actinomycetota</taxon>
        <taxon>Actinomycetes</taxon>
        <taxon>Streptosporangiales</taxon>
        <taxon>Nocardiopsidaceae</taxon>
        <taxon>Spinactinospora</taxon>
    </lineage>
</organism>
<dbReference type="InterPro" id="IPR003594">
    <property type="entry name" value="HATPase_dom"/>
</dbReference>
<dbReference type="PANTHER" id="PTHR35526">
    <property type="entry name" value="ANTI-SIGMA-F FACTOR RSBW-RELATED"/>
    <property type="match status" value="1"/>
</dbReference>
<keyword evidence="4" id="KW-1185">Reference proteome</keyword>
<evidence type="ECO:0000256" key="1">
    <source>
        <dbReference type="ARBA" id="ARBA00022527"/>
    </source>
</evidence>
<evidence type="ECO:0000259" key="2">
    <source>
        <dbReference type="Pfam" id="PF13581"/>
    </source>
</evidence>
<dbReference type="AlphaFoldDB" id="A0A852U0U3"/>
<dbReference type="InterPro" id="IPR036890">
    <property type="entry name" value="HATPase_C_sf"/>
</dbReference>
<comment type="caution">
    <text evidence="3">The sequence shown here is derived from an EMBL/GenBank/DDBJ whole genome shotgun (WGS) entry which is preliminary data.</text>
</comment>
<dbReference type="GO" id="GO:0004674">
    <property type="term" value="F:protein serine/threonine kinase activity"/>
    <property type="evidence" value="ECO:0007669"/>
    <property type="project" value="UniProtKB-KW"/>
</dbReference>
<sequence>MTPVHDELPELPETRGVMFSGVDSSVGRCRDWIRRVLLPYSDDVRETAALLLSEVATNAVRHTRSGQRGGVFSVIATFDADVLRVSVRDQGAHTLPIPVPAYDDEECGRGLCLLSALATAWDSRGGSAGRLVWFELALKPAEDPDTAA</sequence>
<proteinExistence type="predicted"/>
<dbReference type="InterPro" id="IPR050267">
    <property type="entry name" value="Anti-sigma-factor_SerPK"/>
</dbReference>
<evidence type="ECO:0000313" key="4">
    <source>
        <dbReference type="Proteomes" id="UP000589036"/>
    </source>
</evidence>
<dbReference type="Proteomes" id="UP000589036">
    <property type="component" value="Unassembled WGS sequence"/>
</dbReference>
<keyword evidence="1" id="KW-0418">Kinase</keyword>
<feature type="domain" description="Histidine kinase/HSP90-like ATPase" evidence="2">
    <location>
        <begin position="26"/>
        <end position="134"/>
    </location>
</feature>
<dbReference type="Pfam" id="PF13581">
    <property type="entry name" value="HATPase_c_2"/>
    <property type="match status" value="1"/>
</dbReference>
<reference evidence="3 4" key="1">
    <citation type="submission" date="2020-07" db="EMBL/GenBank/DDBJ databases">
        <title>Sequencing the genomes of 1000 actinobacteria strains.</title>
        <authorList>
            <person name="Klenk H.-P."/>
        </authorList>
    </citation>
    <scope>NUCLEOTIDE SEQUENCE [LARGE SCALE GENOMIC DNA]</scope>
    <source>
        <strain evidence="3 4">CXB654</strain>
    </source>
</reference>
<gene>
    <name evidence="3" type="ORF">HDA32_004297</name>
</gene>
<dbReference type="CDD" id="cd16936">
    <property type="entry name" value="HATPase_RsbW-like"/>
    <property type="match status" value="1"/>
</dbReference>
<evidence type="ECO:0000313" key="3">
    <source>
        <dbReference type="EMBL" id="NYE49177.1"/>
    </source>
</evidence>
<protein>
    <submittedName>
        <fullName evidence="3">Anti-sigma regulatory factor (Ser/Thr protein kinase)</fullName>
    </submittedName>
</protein>
<dbReference type="PANTHER" id="PTHR35526:SF3">
    <property type="entry name" value="ANTI-SIGMA-F FACTOR RSBW"/>
    <property type="match status" value="1"/>
</dbReference>
<dbReference type="RefSeq" id="WP_179644889.1">
    <property type="nucleotide sequence ID" value="NZ_BAAAYY010000031.1"/>
</dbReference>
<dbReference type="SUPFAM" id="SSF55874">
    <property type="entry name" value="ATPase domain of HSP90 chaperone/DNA topoisomerase II/histidine kinase"/>
    <property type="match status" value="1"/>
</dbReference>